<dbReference type="EMBL" id="JAABOA010004777">
    <property type="protein sequence ID" value="KAF9577478.1"/>
    <property type="molecule type" value="Genomic_DNA"/>
</dbReference>
<dbReference type="AlphaFoldDB" id="A0A9P6KA81"/>
<reference evidence="2" key="1">
    <citation type="journal article" date="2020" name="Fungal Divers.">
        <title>Resolving the Mortierellaceae phylogeny through synthesis of multi-gene phylogenetics and phylogenomics.</title>
        <authorList>
            <person name="Vandepol N."/>
            <person name="Liber J."/>
            <person name="Desiro A."/>
            <person name="Na H."/>
            <person name="Kennedy M."/>
            <person name="Barry K."/>
            <person name="Grigoriev I.V."/>
            <person name="Miller A.N."/>
            <person name="O'Donnell K."/>
            <person name="Stajich J.E."/>
            <person name="Bonito G."/>
        </authorList>
    </citation>
    <scope>NUCLEOTIDE SEQUENCE</scope>
    <source>
        <strain evidence="2">KOD1015</strain>
    </source>
</reference>
<evidence type="ECO:0000313" key="3">
    <source>
        <dbReference type="Proteomes" id="UP000780801"/>
    </source>
</evidence>
<comment type="caution">
    <text evidence="2">The sequence shown here is derived from an EMBL/GenBank/DDBJ whole genome shotgun (WGS) entry which is preliminary data.</text>
</comment>
<feature type="region of interest" description="Disordered" evidence="1">
    <location>
        <begin position="1"/>
        <end position="24"/>
    </location>
</feature>
<evidence type="ECO:0000313" key="2">
    <source>
        <dbReference type="EMBL" id="KAF9577478.1"/>
    </source>
</evidence>
<protein>
    <submittedName>
        <fullName evidence="2">Uncharacterized protein</fullName>
    </submittedName>
</protein>
<sequence length="109" mass="11596">MCSSSASTLWEPLTPTARSPNYHSTETFDHQIPFAIHASKPKSPKTMACVRNKGLATAADSTLTGSLDNSDLEETLRQEQSGGRAAADTATMLESISGAVHGRQQLIAH</sequence>
<name>A0A9P6KA81_9FUNG</name>
<keyword evidence="3" id="KW-1185">Reference proteome</keyword>
<accession>A0A9P6KA81</accession>
<proteinExistence type="predicted"/>
<evidence type="ECO:0000256" key="1">
    <source>
        <dbReference type="SAM" id="MobiDB-lite"/>
    </source>
</evidence>
<organism evidence="2 3">
    <name type="scientific">Lunasporangiospora selenospora</name>
    <dbReference type="NCBI Taxonomy" id="979761"/>
    <lineage>
        <taxon>Eukaryota</taxon>
        <taxon>Fungi</taxon>
        <taxon>Fungi incertae sedis</taxon>
        <taxon>Mucoromycota</taxon>
        <taxon>Mortierellomycotina</taxon>
        <taxon>Mortierellomycetes</taxon>
        <taxon>Mortierellales</taxon>
        <taxon>Mortierellaceae</taxon>
        <taxon>Lunasporangiospora</taxon>
    </lineage>
</organism>
<gene>
    <name evidence="2" type="ORF">BGW38_007282</name>
</gene>
<dbReference type="Proteomes" id="UP000780801">
    <property type="component" value="Unassembled WGS sequence"/>
</dbReference>